<proteinExistence type="predicted"/>
<gene>
    <name evidence="2" type="ORF">OCV88_06035</name>
</gene>
<organism evidence="2 3">
    <name type="scientific">Brotonthovivens ammoniilytica</name>
    <dbReference type="NCBI Taxonomy" id="2981725"/>
    <lineage>
        <taxon>Bacteria</taxon>
        <taxon>Bacillati</taxon>
        <taxon>Bacillota</taxon>
        <taxon>Clostridia</taxon>
        <taxon>Lachnospirales</taxon>
        <taxon>Lachnospiraceae</taxon>
        <taxon>Brotonthovivens</taxon>
    </lineage>
</organism>
<keyword evidence="1" id="KW-1133">Transmembrane helix</keyword>
<sequence length="81" mass="9333">MSKVRYLNIPLKASFTVEASVIFPIAIFIVAIVIEISVSQCREIENMAEQVSLVTEFNPVKVLRSEEWMKELLHGLWRNVK</sequence>
<evidence type="ECO:0000313" key="2">
    <source>
        <dbReference type="EMBL" id="MCU6761900.1"/>
    </source>
</evidence>
<name>A0ABT2TI73_9FIRM</name>
<keyword evidence="1" id="KW-0812">Transmembrane</keyword>
<dbReference type="Proteomes" id="UP001652442">
    <property type="component" value="Unassembled WGS sequence"/>
</dbReference>
<feature type="transmembrane region" description="Helical" evidence="1">
    <location>
        <begin position="20"/>
        <end position="38"/>
    </location>
</feature>
<evidence type="ECO:0000313" key="3">
    <source>
        <dbReference type="Proteomes" id="UP001652442"/>
    </source>
</evidence>
<comment type="caution">
    <text evidence="2">The sequence shown here is derived from an EMBL/GenBank/DDBJ whole genome shotgun (WGS) entry which is preliminary data.</text>
</comment>
<evidence type="ECO:0000256" key="1">
    <source>
        <dbReference type="SAM" id="Phobius"/>
    </source>
</evidence>
<protein>
    <submittedName>
        <fullName evidence="2">Uncharacterized protein</fullName>
    </submittedName>
</protein>
<dbReference type="RefSeq" id="WP_158424675.1">
    <property type="nucleotide sequence ID" value="NZ_JAOQJQ010000002.1"/>
</dbReference>
<dbReference type="EMBL" id="JAOQJQ010000002">
    <property type="protein sequence ID" value="MCU6761900.1"/>
    <property type="molecule type" value="Genomic_DNA"/>
</dbReference>
<keyword evidence="1" id="KW-0472">Membrane</keyword>
<accession>A0ABT2TI73</accession>
<reference evidence="2 3" key="1">
    <citation type="journal article" date="2021" name="ISME Commun">
        <title>Automated analysis of genomic sequences facilitates high-throughput and comprehensive description of bacteria.</title>
        <authorList>
            <person name="Hitch T.C.A."/>
        </authorList>
    </citation>
    <scope>NUCLEOTIDE SEQUENCE [LARGE SCALE GENOMIC DNA]</scope>
    <source>
        <strain evidence="2 3">Sanger_109</strain>
    </source>
</reference>
<keyword evidence="3" id="KW-1185">Reference proteome</keyword>